<dbReference type="OrthoDB" id="2144121at2759"/>
<reference evidence="2 3" key="1">
    <citation type="submission" date="2015-10" db="EMBL/GenBank/DDBJ databases">
        <title>Genome analyses suggest a sexual origin of heterokaryosis in a supposedly ancient asexual fungus.</title>
        <authorList>
            <person name="Ropars J."/>
            <person name="Sedzielewska K."/>
            <person name="Noel J."/>
            <person name="Charron P."/>
            <person name="Farinelli L."/>
            <person name="Marton T."/>
            <person name="Kruger M."/>
            <person name="Pelin A."/>
            <person name="Brachmann A."/>
            <person name="Corradi N."/>
        </authorList>
    </citation>
    <scope>NUCLEOTIDE SEQUENCE [LARGE SCALE GENOMIC DNA]</scope>
    <source>
        <strain evidence="2 3">A4</strain>
    </source>
</reference>
<protein>
    <submittedName>
        <fullName evidence="2">Uncharacterized protein</fullName>
    </submittedName>
</protein>
<evidence type="ECO:0000256" key="1">
    <source>
        <dbReference type="SAM" id="MobiDB-lite"/>
    </source>
</evidence>
<feature type="compositionally biased region" description="Acidic residues" evidence="1">
    <location>
        <begin position="36"/>
        <end position="54"/>
    </location>
</feature>
<dbReference type="VEuPathDB" id="FungiDB:RhiirA1_413395"/>
<comment type="caution">
    <text evidence="2">The sequence shown here is derived from an EMBL/GenBank/DDBJ whole genome shotgun (WGS) entry which is preliminary data.</text>
</comment>
<dbReference type="VEuPathDB" id="FungiDB:FUN_004671"/>
<evidence type="ECO:0000313" key="3">
    <source>
        <dbReference type="Proteomes" id="UP000234323"/>
    </source>
</evidence>
<dbReference type="Proteomes" id="UP000234323">
    <property type="component" value="Unassembled WGS sequence"/>
</dbReference>
<dbReference type="AlphaFoldDB" id="A0A2I1G6P0"/>
<accession>A0A2I1G6P0</accession>
<name>A0A2I1G6P0_9GLOM</name>
<dbReference type="EMBL" id="LLXI01000187">
    <property type="protein sequence ID" value="PKY42231.1"/>
    <property type="molecule type" value="Genomic_DNA"/>
</dbReference>
<sequence>MTDQSPYPEEEGIVKDEFYVQNEEHGGDEYDPRQDMEEEETEDNVDVVEEDPADLDQNATIEPKRFRDSTYNIAQKKGFYDENETDVTGGEVSEQSVRDKDASRQLSSLVAASHRKNRAPEQKRQSALKASELHEKVTGHPLKINEEGEVQ</sequence>
<keyword evidence="3" id="KW-1185">Reference proteome</keyword>
<feature type="region of interest" description="Disordered" evidence="1">
    <location>
        <begin position="1"/>
        <end position="151"/>
    </location>
</feature>
<feature type="compositionally biased region" description="Basic and acidic residues" evidence="1">
    <location>
        <begin position="12"/>
        <end position="35"/>
    </location>
</feature>
<dbReference type="VEuPathDB" id="FungiDB:RhiirFUN_006827"/>
<evidence type="ECO:0000313" key="2">
    <source>
        <dbReference type="EMBL" id="PKY42231.1"/>
    </source>
</evidence>
<organism evidence="2 3">
    <name type="scientific">Rhizophagus irregularis</name>
    <dbReference type="NCBI Taxonomy" id="588596"/>
    <lineage>
        <taxon>Eukaryota</taxon>
        <taxon>Fungi</taxon>
        <taxon>Fungi incertae sedis</taxon>
        <taxon>Mucoromycota</taxon>
        <taxon>Glomeromycotina</taxon>
        <taxon>Glomeromycetes</taxon>
        <taxon>Glomerales</taxon>
        <taxon>Glomeraceae</taxon>
        <taxon>Rhizophagus</taxon>
    </lineage>
</organism>
<proteinExistence type="predicted"/>
<gene>
    <name evidence="2" type="ORF">RhiirA4_441834</name>
</gene>
<feature type="compositionally biased region" description="Basic and acidic residues" evidence="1">
    <location>
        <begin position="131"/>
        <end position="151"/>
    </location>
</feature>